<dbReference type="AlphaFoldDB" id="A0A117PQ22"/>
<sequence length="82" mass="8264">MPGPERLGDRGSAAAAELDGTMGRLAASDDRTDPLLSTRVVGETVRTGSDLQEQARYGGPPAETAPAARGSGGRAAGGERRG</sequence>
<evidence type="ECO:0000313" key="2">
    <source>
        <dbReference type="EMBL" id="KUM85267.1"/>
    </source>
</evidence>
<evidence type="ECO:0000256" key="1">
    <source>
        <dbReference type="SAM" id="MobiDB-lite"/>
    </source>
</evidence>
<comment type="caution">
    <text evidence="2">The sequence shown here is derived from an EMBL/GenBank/DDBJ whole genome shotgun (WGS) entry which is preliminary data.</text>
</comment>
<dbReference type="EMBL" id="LMWM01000029">
    <property type="protein sequence ID" value="KUM85267.1"/>
    <property type="molecule type" value="Genomic_DNA"/>
</dbReference>
<dbReference type="RefSeq" id="WP_031052224.1">
    <property type="nucleotide sequence ID" value="NZ_JBIBHV010000005.1"/>
</dbReference>
<gene>
    <name evidence="2" type="ORF">AQI94_25690</name>
</gene>
<feature type="region of interest" description="Disordered" evidence="1">
    <location>
        <begin position="1"/>
        <end position="82"/>
    </location>
</feature>
<evidence type="ECO:0000313" key="3">
    <source>
        <dbReference type="Proteomes" id="UP000053039"/>
    </source>
</evidence>
<proteinExistence type="predicted"/>
<organism evidence="2 3">
    <name type="scientific">Streptomyces pseudovenezuelae</name>
    <dbReference type="NCBI Taxonomy" id="67350"/>
    <lineage>
        <taxon>Bacteria</taxon>
        <taxon>Bacillati</taxon>
        <taxon>Actinomycetota</taxon>
        <taxon>Actinomycetes</taxon>
        <taxon>Kitasatosporales</taxon>
        <taxon>Streptomycetaceae</taxon>
        <taxon>Streptomyces</taxon>
        <taxon>Streptomyces aurantiacus group</taxon>
    </lineage>
</organism>
<dbReference type="Proteomes" id="UP000053039">
    <property type="component" value="Unassembled WGS sequence"/>
</dbReference>
<accession>A0A117PQ22</accession>
<name>A0A117PQ22_9ACTN</name>
<protein>
    <submittedName>
        <fullName evidence="2">Uncharacterized protein</fullName>
    </submittedName>
</protein>
<reference evidence="2 3" key="1">
    <citation type="submission" date="2015-10" db="EMBL/GenBank/DDBJ databases">
        <title>Draft genome sequence of Streptomyces pseudovenezuelae DSM 40212, type strain for the species Streptomyces pseudovenezuelae.</title>
        <authorList>
            <person name="Ruckert C."/>
            <person name="Winkler A."/>
            <person name="Kalinowski J."/>
            <person name="Kampfer P."/>
            <person name="Glaeser S."/>
        </authorList>
    </citation>
    <scope>NUCLEOTIDE SEQUENCE [LARGE SCALE GENOMIC DNA]</scope>
    <source>
        <strain evidence="2 3">DSM 40212</strain>
    </source>
</reference>